<dbReference type="Gene3D" id="4.10.280.10">
    <property type="entry name" value="Helix-loop-helix DNA-binding domain"/>
    <property type="match status" value="1"/>
</dbReference>
<dbReference type="STRING" id="6573.A0A210QFQ9"/>
<dbReference type="AlphaFoldDB" id="A0A210QFQ9"/>
<dbReference type="Pfam" id="PF00010">
    <property type="entry name" value="HLH"/>
    <property type="match status" value="1"/>
</dbReference>
<evidence type="ECO:0000259" key="6">
    <source>
        <dbReference type="PROSITE" id="PS50888"/>
    </source>
</evidence>
<dbReference type="CDD" id="cd11418">
    <property type="entry name" value="bHLH_TS_ASCL"/>
    <property type="match status" value="1"/>
</dbReference>
<organism evidence="7 8">
    <name type="scientific">Mizuhopecten yessoensis</name>
    <name type="common">Japanese scallop</name>
    <name type="synonym">Patinopecten yessoensis</name>
    <dbReference type="NCBI Taxonomy" id="6573"/>
    <lineage>
        <taxon>Eukaryota</taxon>
        <taxon>Metazoa</taxon>
        <taxon>Spiralia</taxon>
        <taxon>Lophotrochozoa</taxon>
        <taxon>Mollusca</taxon>
        <taxon>Bivalvia</taxon>
        <taxon>Autobranchia</taxon>
        <taxon>Pteriomorphia</taxon>
        <taxon>Pectinida</taxon>
        <taxon>Pectinoidea</taxon>
        <taxon>Pectinidae</taxon>
        <taxon>Mizuhopecten</taxon>
    </lineage>
</organism>
<evidence type="ECO:0000256" key="3">
    <source>
        <dbReference type="ARBA" id="ARBA00023125"/>
    </source>
</evidence>
<proteinExistence type="predicted"/>
<comment type="subcellular location">
    <subcellularLocation>
        <location evidence="1">Nucleus</location>
    </subcellularLocation>
</comment>
<keyword evidence="4" id="KW-0539">Nucleus</keyword>
<keyword evidence="3" id="KW-0238">DNA-binding</keyword>
<dbReference type="GO" id="GO:0046983">
    <property type="term" value="F:protein dimerization activity"/>
    <property type="evidence" value="ECO:0007669"/>
    <property type="project" value="InterPro"/>
</dbReference>
<keyword evidence="2" id="KW-0524">Neurogenesis</keyword>
<accession>A0A210QFQ9</accession>
<dbReference type="Proteomes" id="UP000242188">
    <property type="component" value="Unassembled WGS sequence"/>
</dbReference>
<evidence type="ECO:0000256" key="2">
    <source>
        <dbReference type="ARBA" id="ARBA00022902"/>
    </source>
</evidence>
<dbReference type="InterPro" id="IPR050283">
    <property type="entry name" value="E-box_TF_Regulators"/>
</dbReference>
<protein>
    <submittedName>
        <fullName evidence="7">Achaete-scute-like 5</fullName>
    </submittedName>
</protein>
<dbReference type="SUPFAM" id="SSF47459">
    <property type="entry name" value="HLH, helix-loop-helix DNA-binding domain"/>
    <property type="match status" value="1"/>
</dbReference>
<dbReference type="PROSITE" id="PS50888">
    <property type="entry name" value="BHLH"/>
    <property type="match status" value="1"/>
</dbReference>
<evidence type="ECO:0000256" key="5">
    <source>
        <dbReference type="SAM" id="MobiDB-lite"/>
    </source>
</evidence>
<feature type="region of interest" description="Disordered" evidence="5">
    <location>
        <begin position="41"/>
        <end position="76"/>
    </location>
</feature>
<dbReference type="EMBL" id="NEDP02003858">
    <property type="protein sequence ID" value="OWF47580.1"/>
    <property type="molecule type" value="Genomic_DNA"/>
</dbReference>
<dbReference type="PANTHER" id="PTHR23349">
    <property type="entry name" value="BASIC HELIX-LOOP-HELIX TRANSCRIPTION FACTOR, TWIST"/>
    <property type="match status" value="1"/>
</dbReference>
<name>A0A210QFQ9_MIZYE</name>
<evidence type="ECO:0000313" key="8">
    <source>
        <dbReference type="Proteomes" id="UP000242188"/>
    </source>
</evidence>
<dbReference type="GO" id="GO:0007399">
    <property type="term" value="P:nervous system development"/>
    <property type="evidence" value="ECO:0007669"/>
    <property type="project" value="UniProtKB-KW"/>
</dbReference>
<dbReference type="PANTHER" id="PTHR23349:SF108">
    <property type="entry name" value="BHLH DOMAIN-CONTAINING PROTEIN"/>
    <property type="match status" value="1"/>
</dbReference>
<comment type="caution">
    <text evidence="7">The sequence shown here is derived from an EMBL/GenBank/DDBJ whole genome shotgun (WGS) entry which is preliminary data.</text>
</comment>
<sequence length="219" mass="25040">MMTSCQQHFSSIGQHQQQAGGNCFPALGPDTRSFQISRQTAMTVKERTSKRASGEKSAYRHVPHSQKPPQVVERRNARERRRVQAVNTAFLRLRKHVPSHTKQKRLSKVKTLRVAIDYIKQLQDMIVDHDHTPASFHRKIMPSTDNVGQENVIPKLRNIHDNLVMVQRKQQFPWDMPKNCTPQQVSYPSAHTSDDDDTVVSLPEYGSLGMHEITSLPDT</sequence>
<evidence type="ECO:0000256" key="4">
    <source>
        <dbReference type="ARBA" id="ARBA00023242"/>
    </source>
</evidence>
<gene>
    <name evidence="7" type="ORF">KP79_PYT06783</name>
</gene>
<evidence type="ECO:0000313" key="7">
    <source>
        <dbReference type="EMBL" id="OWF47580.1"/>
    </source>
</evidence>
<feature type="compositionally biased region" description="Basic and acidic residues" evidence="5">
    <location>
        <begin position="44"/>
        <end position="58"/>
    </location>
</feature>
<dbReference type="SMART" id="SM00353">
    <property type="entry name" value="HLH"/>
    <property type="match status" value="1"/>
</dbReference>
<dbReference type="FunFam" id="4.10.280.10:FF:000029">
    <property type="entry name" value="Achaete-scute family bHLH transcription factor 1"/>
    <property type="match status" value="1"/>
</dbReference>
<feature type="domain" description="BHLH" evidence="6">
    <location>
        <begin position="70"/>
        <end position="122"/>
    </location>
</feature>
<keyword evidence="8" id="KW-1185">Reference proteome</keyword>
<dbReference type="GO" id="GO:0005634">
    <property type="term" value="C:nucleus"/>
    <property type="evidence" value="ECO:0007669"/>
    <property type="project" value="UniProtKB-SubCell"/>
</dbReference>
<dbReference type="GO" id="GO:0000977">
    <property type="term" value="F:RNA polymerase II transcription regulatory region sequence-specific DNA binding"/>
    <property type="evidence" value="ECO:0007669"/>
    <property type="project" value="TreeGrafter"/>
</dbReference>
<evidence type="ECO:0000256" key="1">
    <source>
        <dbReference type="ARBA" id="ARBA00004123"/>
    </source>
</evidence>
<dbReference type="InterPro" id="IPR011598">
    <property type="entry name" value="bHLH_dom"/>
</dbReference>
<dbReference type="InterPro" id="IPR036638">
    <property type="entry name" value="HLH_DNA-bd_sf"/>
</dbReference>
<dbReference type="GO" id="GO:0000981">
    <property type="term" value="F:DNA-binding transcription factor activity, RNA polymerase II-specific"/>
    <property type="evidence" value="ECO:0007669"/>
    <property type="project" value="TreeGrafter"/>
</dbReference>
<dbReference type="OrthoDB" id="6241467at2759"/>
<reference evidence="7 8" key="1">
    <citation type="journal article" date="2017" name="Nat. Ecol. Evol.">
        <title>Scallop genome provides insights into evolution of bilaterian karyotype and development.</title>
        <authorList>
            <person name="Wang S."/>
            <person name="Zhang J."/>
            <person name="Jiao W."/>
            <person name="Li J."/>
            <person name="Xun X."/>
            <person name="Sun Y."/>
            <person name="Guo X."/>
            <person name="Huan P."/>
            <person name="Dong B."/>
            <person name="Zhang L."/>
            <person name="Hu X."/>
            <person name="Sun X."/>
            <person name="Wang J."/>
            <person name="Zhao C."/>
            <person name="Wang Y."/>
            <person name="Wang D."/>
            <person name="Huang X."/>
            <person name="Wang R."/>
            <person name="Lv J."/>
            <person name="Li Y."/>
            <person name="Zhang Z."/>
            <person name="Liu B."/>
            <person name="Lu W."/>
            <person name="Hui Y."/>
            <person name="Liang J."/>
            <person name="Zhou Z."/>
            <person name="Hou R."/>
            <person name="Li X."/>
            <person name="Liu Y."/>
            <person name="Li H."/>
            <person name="Ning X."/>
            <person name="Lin Y."/>
            <person name="Zhao L."/>
            <person name="Xing Q."/>
            <person name="Dou J."/>
            <person name="Li Y."/>
            <person name="Mao J."/>
            <person name="Guo H."/>
            <person name="Dou H."/>
            <person name="Li T."/>
            <person name="Mu C."/>
            <person name="Jiang W."/>
            <person name="Fu Q."/>
            <person name="Fu X."/>
            <person name="Miao Y."/>
            <person name="Liu J."/>
            <person name="Yu Q."/>
            <person name="Li R."/>
            <person name="Liao H."/>
            <person name="Li X."/>
            <person name="Kong Y."/>
            <person name="Jiang Z."/>
            <person name="Chourrout D."/>
            <person name="Li R."/>
            <person name="Bao Z."/>
        </authorList>
    </citation>
    <scope>NUCLEOTIDE SEQUENCE [LARGE SCALE GENOMIC DNA]</scope>
    <source>
        <strain evidence="7 8">PY_sf001</strain>
    </source>
</reference>